<evidence type="ECO:0000256" key="6">
    <source>
        <dbReference type="ARBA" id="ARBA00030854"/>
    </source>
</evidence>
<dbReference type="GO" id="GO:0003934">
    <property type="term" value="F:GTP cyclohydrolase I activity"/>
    <property type="evidence" value="ECO:0007669"/>
    <property type="project" value="UniProtKB-EC"/>
</dbReference>
<evidence type="ECO:0000259" key="7">
    <source>
        <dbReference type="Pfam" id="PF01227"/>
    </source>
</evidence>
<dbReference type="GO" id="GO:0005525">
    <property type="term" value="F:GTP binding"/>
    <property type="evidence" value="ECO:0007669"/>
    <property type="project" value="TreeGrafter"/>
</dbReference>
<protein>
    <recommendedName>
        <fullName evidence="4">GTP cyclohydrolase 1</fullName>
        <ecNumber evidence="3">3.5.4.16</ecNumber>
    </recommendedName>
    <alternativeName>
        <fullName evidence="6">GTP cyclohydrolase I</fullName>
    </alternativeName>
</protein>
<dbReference type="EC" id="3.5.4.16" evidence="3"/>
<gene>
    <name evidence="8" type="ORF">NE237_018643</name>
</gene>
<reference evidence="8" key="1">
    <citation type="journal article" date="2023" name="Plant J.">
        <title>The genome of the king protea, Protea cynaroides.</title>
        <authorList>
            <person name="Chang J."/>
            <person name="Duong T.A."/>
            <person name="Schoeman C."/>
            <person name="Ma X."/>
            <person name="Roodt D."/>
            <person name="Barker N."/>
            <person name="Li Z."/>
            <person name="Van de Peer Y."/>
            <person name="Mizrachi E."/>
        </authorList>
    </citation>
    <scope>NUCLEOTIDE SEQUENCE</scope>
    <source>
        <tissue evidence="8">Young leaves</tissue>
    </source>
</reference>
<keyword evidence="5" id="KW-0378">Hydrolase</keyword>
<dbReference type="Pfam" id="PF01227">
    <property type="entry name" value="GTP_cyclohydroI"/>
    <property type="match status" value="1"/>
</dbReference>
<dbReference type="InterPro" id="IPR001474">
    <property type="entry name" value="GTP_CycHdrlase_I"/>
</dbReference>
<evidence type="ECO:0000256" key="2">
    <source>
        <dbReference type="ARBA" id="ARBA00008085"/>
    </source>
</evidence>
<evidence type="ECO:0000256" key="5">
    <source>
        <dbReference type="ARBA" id="ARBA00022801"/>
    </source>
</evidence>
<dbReference type="PANTHER" id="PTHR11109">
    <property type="entry name" value="GTP CYCLOHYDROLASE I"/>
    <property type="match status" value="1"/>
</dbReference>
<evidence type="ECO:0000313" key="9">
    <source>
        <dbReference type="Proteomes" id="UP001141806"/>
    </source>
</evidence>
<sequence length="248" mass="27841">MGLQGWVRAFVYSCYGVFENENRDVWGDFLTLLKFKGVKVEKNHTQTTAKLCWCPFSSVDVTVSNKHQSTRDCCGVSSMIRPFQSAMIFAVAAILHSLGEDPLRKEQLGTPHHFVQWLMNFKKCNLEIKLNGFNLANPNMPKENGNAGCNQDEMKSELNIPFWSYGDKPINRSILDSIVHFYGCKLQVQERLTRKIAKTANHICMISRGIEKVGSSTATIAVFGRFSSDPTAKAMFLQSVAEITAFGE</sequence>
<comment type="caution">
    <text evidence="8">The sequence shown here is derived from an EMBL/GenBank/DDBJ whole genome shotgun (WGS) entry which is preliminary data.</text>
</comment>
<dbReference type="Proteomes" id="UP001141806">
    <property type="component" value="Unassembled WGS sequence"/>
</dbReference>
<dbReference type="InterPro" id="IPR043134">
    <property type="entry name" value="GTP-CH-I_N"/>
</dbReference>
<dbReference type="PANTHER" id="PTHR11109:SF7">
    <property type="entry name" value="GTP CYCLOHYDROLASE 1"/>
    <property type="match status" value="1"/>
</dbReference>
<dbReference type="Gene3D" id="1.10.286.10">
    <property type="match status" value="1"/>
</dbReference>
<comment type="similarity">
    <text evidence="2">Belongs to the GTP cyclohydrolase I family.</text>
</comment>
<dbReference type="SUPFAM" id="SSF55620">
    <property type="entry name" value="Tetrahydrobiopterin biosynthesis enzymes-like"/>
    <property type="match status" value="1"/>
</dbReference>
<dbReference type="GO" id="GO:0008270">
    <property type="term" value="F:zinc ion binding"/>
    <property type="evidence" value="ECO:0007669"/>
    <property type="project" value="TreeGrafter"/>
</dbReference>
<feature type="domain" description="GTP cyclohydrolase I" evidence="7">
    <location>
        <begin position="173"/>
        <end position="240"/>
    </location>
</feature>
<dbReference type="GO" id="GO:0005737">
    <property type="term" value="C:cytoplasm"/>
    <property type="evidence" value="ECO:0007669"/>
    <property type="project" value="TreeGrafter"/>
</dbReference>
<proteinExistence type="inferred from homology"/>
<name>A0A9Q0QPD3_9MAGN</name>
<dbReference type="OrthoDB" id="4966at2759"/>
<comment type="pathway">
    <text evidence="1">Cofactor biosynthesis; 7,8-dihydroneopterin triphosphate biosynthesis; 7,8-dihydroneopterin triphosphate from GTP: step 1/1.</text>
</comment>
<keyword evidence="9" id="KW-1185">Reference proteome</keyword>
<evidence type="ECO:0000256" key="4">
    <source>
        <dbReference type="ARBA" id="ARBA00017272"/>
    </source>
</evidence>
<evidence type="ECO:0000256" key="3">
    <source>
        <dbReference type="ARBA" id="ARBA00012715"/>
    </source>
</evidence>
<dbReference type="InterPro" id="IPR020602">
    <property type="entry name" value="GTP_CycHdrlase_I_dom"/>
</dbReference>
<evidence type="ECO:0000256" key="1">
    <source>
        <dbReference type="ARBA" id="ARBA00005080"/>
    </source>
</evidence>
<evidence type="ECO:0000313" key="8">
    <source>
        <dbReference type="EMBL" id="KAJ4966794.1"/>
    </source>
</evidence>
<organism evidence="8 9">
    <name type="scientific">Protea cynaroides</name>
    <dbReference type="NCBI Taxonomy" id="273540"/>
    <lineage>
        <taxon>Eukaryota</taxon>
        <taxon>Viridiplantae</taxon>
        <taxon>Streptophyta</taxon>
        <taxon>Embryophyta</taxon>
        <taxon>Tracheophyta</taxon>
        <taxon>Spermatophyta</taxon>
        <taxon>Magnoliopsida</taxon>
        <taxon>Proteales</taxon>
        <taxon>Proteaceae</taxon>
        <taxon>Protea</taxon>
    </lineage>
</organism>
<dbReference type="GO" id="GO:0046654">
    <property type="term" value="P:tetrahydrofolate biosynthetic process"/>
    <property type="evidence" value="ECO:0007669"/>
    <property type="project" value="InterPro"/>
</dbReference>
<dbReference type="EMBL" id="JAMYWD010000007">
    <property type="protein sequence ID" value="KAJ4966794.1"/>
    <property type="molecule type" value="Genomic_DNA"/>
</dbReference>
<dbReference type="InterPro" id="IPR043133">
    <property type="entry name" value="GTP-CH-I_C/QueF"/>
</dbReference>
<dbReference type="Gene3D" id="3.30.1130.10">
    <property type="match status" value="1"/>
</dbReference>
<dbReference type="AlphaFoldDB" id="A0A9Q0QPD3"/>
<accession>A0A9Q0QPD3</accession>
<dbReference type="GO" id="GO:0006729">
    <property type="term" value="P:tetrahydrobiopterin biosynthetic process"/>
    <property type="evidence" value="ECO:0007669"/>
    <property type="project" value="TreeGrafter"/>
</dbReference>